<evidence type="ECO:0000313" key="2">
    <source>
        <dbReference type="Proteomes" id="UP000694549"/>
    </source>
</evidence>
<proteinExistence type="predicted"/>
<reference evidence="1" key="1">
    <citation type="submission" date="2025-08" db="UniProtKB">
        <authorList>
            <consortium name="Ensembl"/>
        </authorList>
    </citation>
    <scope>IDENTIFICATION</scope>
</reference>
<evidence type="ECO:0000313" key="1">
    <source>
        <dbReference type="Ensembl" id="ENSAZOP00000024480.1"/>
    </source>
</evidence>
<keyword evidence="2" id="KW-1185">Reference proteome</keyword>
<name>A0A8B9VJT4_9AVES</name>
<sequence>MCSSLRSPLTIAAELETKTINTLYLKQMGTWKGLANILKAIRDFFQWPRLKTMLPESQRAPAHANTRGHHCLCQPRWGNRCAAVSLPQHRAPGLANKTPTTPGDGMHAGC</sequence>
<reference evidence="1" key="2">
    <citation type="submission" date="2025-09" db="UniProtKB">
        <authorList>
            <consortium name="Ensembl"/>
        </authorList>
    </citation>
    <scope>IDENTIFICATION</scope>
</reference>
<dbReference type="Ensembl" id="ENSAZOT00000026270.1">
    <property type="protein sequence ID" value="ENSAZOP00000024480.1"/>
    <property type="gene ID" value="ENSAZOG00000015755.1"/>
</dbReference>
<accession>A0A8B9VJT4</accession>
<dbReference type="AlphaFoldDB" id="A0A8B9VJT4"/>
<dbReference type="Proteomes" id="UP000694549">
    <property type="component" value="Unplaced"/>
</dbReference>
<protein>
    <submittedName>
        <fullName evidence="1">Uncharacterized protein</fullName>
    </submittedName>
</protein>
<organism evidence="1 2">
    <name type="scientific">Anas zonorhyncha</name>
    <name type="common">Eastern spot-billed duck</name>
    <dbReference type="NCBI Taxonomy" id="75864"/>
    <lineage>
        <taxon>Eukaryota</taxon>
        <taxon>Metazoa</taxon>
        <taxon>Chordata</taxon>
        <taxon>Craniata</taxon>
        <taxon>Vertebrata</taxon>
        <taxon>Euteleostomi</taxon>
        <taxon>Archelosauria</taxon>
        <taxon>Archosauria</taxon>
        <taxon>Dinosauria</taxon>
        <taxon>Saurischia</taxon>
        <taxon>Theropoda</taxon>
        <taxon>Coelurosauria</taxon>
        <taxon>Aves</taxon>
        <taxon>Neognathae</taxon>
        <taxon>Galloanserae</taxon>
        <taxon>Anseriformes</taxon>
        <taxon>Anatidae</taxon>
        <taxon>Anatinae</taxon>
        <taxon>Anas</taxon>
    </lineage>
</organism>